<feature type="compositionally biased region" description="Low complexity" evidence="1">
    <location>
        <begin position="293"/>
        <end position="337"/>
    </location>
</feature>
<keyword evidence="3" id="KW-1185">Reference proteome</keyword>
<dbReference type="Proteomes" id="UP000620124">
    <property type="component" value="Unassembled WGS sequence"/>
</dbReference>
<dbReference type="OrthoDB" id="3130027at2759"/>
<dbReference type="EMBL" id="JACAZI010000013">
    <property type="protein sequence ID" value="KAF7345511.1"/>
    <property type="molecule type" value="Genomic_DNA"/>
</dbReference>
<feature type="compositionally biased region" description="Polar residues" evidence="1">
    <location>
        <begin position="389"/>
        <end position="402"/>
    </location>
</feature>
<organism evidence="2 3">
    <name type="scientific">Mycena venus</name>
    <dbReference type="NCBI Taxonomy" id="2733690"/>
    <lineage>
        <taxon>Eukaryota</taxon>
        <taxon>Fungi</taxon>
        <taxon>Dikarya</taxon>
        <taxon>Basidiomycota</taxon>
        <taxon>Agaricomycotina</taxon>
        <taxon>Agaricomycetes</taxon>
        <taxon>Agaricomycetidae</taxon>
        <taxon>Agaricales</taxon>
        <taxon>Marasmiineae</taxon>
        <taxon>Mycenaceae</taxon>
        <taxon>Mycena</taxon>
    </lineage>
</organism>
<feature type="compositionally biased region" description="Polar residues" evidence="1">
    <location>
        <begin position="223"/>
        <end position="243"/>
    </location>
</feature>
<evidence type="ECO:0000256" key="1">
    <source>
        <dbReference type="SAM" id="MobiDB-lite"/>
    </source>
</evidence>
<accession>A0A8H6XRZ9</accession>
<sequence length="535" mass="56403">MSSRAASGRKRLRPAQTATPSLSALPESIQPGNAVNRRDIGSKTQPASPQAFRTPTSTPSLSPSPSTLSSSSGFSSPRQFPPQSQASRDHMQRSQWPEGAGELTPYPLPSQIQTYQPPQMRKDRSAQFRTANPSPESPTLHPAPSYNTFSSTYSSDSEAADNSRRSSGARALPPYPNPPSTKTGWAALSDTKVASARAVPPRYPEDAQRQKGMNPYPSPPLSWDSQTSVAHSESMGSSSSRLPTTPERTERARSGSQPPHYSPPRQLPTAPGAISPPEQNRFPTNHSHDAAYPTPQASSFSSPSTSLASLPSTSAKRLHRNGSNLSGSSGSTSGGSLAHSARTGNPAMESAQSVSTSSSSGRSVISGSPPTTPSALAPTPPNAPFVFPSSRSRARPNNTTPGVSRFKFRGRRKLKAPMANVQVLAPGTPIPAEGIFTAQPSPLTPPQPASPTDANFRMASPPQNLRLTPTMSVGSGSSGSSGTPATPTFYFPSSRTRAHPKAPTQFALGKATKPGFPEAWAEKQEGCHRTFGVRT</sequence>
<feature type="compositionally biased region" description="Polar residues" evidence="1">
    <location>
        <begin position="145"/>
        <end position="157"/>
    </location>
</feature>
<feature type="compositionally biased region" description="Low complexity" evidence="1">
    <location>
        <begin position="350"/>
        <end position="377"/>
    </location>
</feature>
<reference evidence="2" key="1">
    <citation type="submission" date="2020-05" db="EMBL/GenBank/DDBJ databases">
        <title>Mycena genomes resolve the evolution of fungal bioluminescence.</title>
        <authorList>
            <person name="Tsai I.J."/>
        </authorList>
    </citation>
    <scope>NUCLEOTIDE SEQUENCE</scope>
    <source>
        <strain evidence="2">CCC161011</strain>
    </source>
</reference>
<gene>
    <name evidence="2" type="ORF">MVEN_01569600</name>
</gene>
<name>A0A8H6XRZ9_9AGAR</name>
<protein>
    <submittedName>
        <fullName evidence="2">Uncharacterized protein</fullName>
    </submittedName>
</protein>
<comment type="caution">
    <text evidence="2">The sequence shown here is derived from an EMBL/GenBank/DDBJ whole genome shotgun (WGS) entry which is preliminary data.</text>
</comment>
<evidence type="ECO:0000313" key="2">
    <source>
        <dbReference type="EMBL" id="KAF7345511.1"/>
    </source>
</evidence>
<dbReference type="AlphaFoldDB" id="A0A8H6XRZ9"/>
<feature type="region of interest" description="Disordered" evidence="1">
    <location>
        <begin position="1"/>
        <end position="411"/>
    </location>
</feature>
<evidence type="ECO:0000313" key="3">
    <source>
        <dbReference type="Proteomes" id="UP000620124"/>
    </source>
</evidence>
<proteinExistence type="predicted"/>
<feature type="compositionally biased region" description="Low complexity" evidence="1">
    <location>
        <begin position="53"/>
        <end position="84"/>
    </location>
</feature>